<keyword evidence="2" id="KW-0812">Transmembrane</keyword>
<reference evidence="6" key="1">
    <citation type="submission" date="2017-02" db="UniProtKB">
        <authorList>
            <consortium name="WormBaseParasite"/>
        </authorList>
    </citation>
    <scope>IDENTIFICATION</scope>
</reference>
<evidence type="ECO:0000313" key="5">
    <source>
        <dbReference type="Proteomes" id="UP000276776"/>
    </source>
</evidence>
<keyword evidence="2" id="KW-0472">Membrane</keyword>
<dbReference type="AlphaFoldDB" id="A0A0N5CN71"/>
<evidence type="ECO:0000256" key="1">
    <source>
        <dbReference type="SAM" id="MobiDB-lite"/>
    </source>
</evidence>
<evidence type="ECO:0000313" key="4">
    <source>
        <dbReference type="EMBL" id="VDM97156.1"/>
    </source>
</evidence>
<protein>
    <submittedName>
        <fullName evidence="6">Ig-like domain-containing protein</fullName>
    </submittedName>
</protein>
<keyword evidence="2" id="KW-1133">Transmembrane helix</keyword>
<accession>A0A0N5CN71</accession>
<feature type="chain" id="PRO_5043126260" evidence="3">
    <location>
        <begin position="25"/>
        <end position="352"/>
    </location>
</feature>
<dbReference type="WBParaSite" id="TCLT_0000161801-mRNA-1">
    <property type="protein sequence ID" value="TCLT_0000161801-mRNA-1"/>
    <property type="gene ID" value="TCLT_0000161801"/>
</dbReference>
<evidence type="ECO:0000256" key="3">
    <source>
        <dbReference type="SAM" id="SignalP"/>
    </source>
</evidence>
<gene>
    <name evidence="4" type="ORF">TCLT_LOCUS1619</name>
</gene>
<feature type="transmembrane region" description="Helical" evidence="2">
    <location>
        <begin position="233"/>
        <end position="253"/>
    </location>
</feature>
<organism evidence="6">
    <name type="scientific">Thelazia callipaeda</name>
    <name type="common">Oriental eyeworm</name>
    <name type="synonym">Parasitic nematode</name>
    <dbReference type="NCBI Taxonomy" id="103827"/>
    <lineage>
        <taxon>Eukaryota</taxon>
        <taxon>Metazoa</taxon>
        <taxon>Ecdysozoa</taxon>
        <taxon>Nematoda</taxon>
        <taxon>Chromadorea</taxon>
        <taxon>Rhabditida</taxon>
        <taxon>Spirurina</taxon>
        <taxon>Spiruromorpha</taxon>
        <taxon>Thelazioidea</taxon>
        <taxon>Thelaziidae</taxon>
        <taxon>Thelazia</taxon>
    </lineage>
</organism>
<dbReference type="EMBL" id="UYYF01000226">
    <property type="protein sequence ID" value="VDM97156.1"/>
    <property type="molecule type" value="Genomic_DNA"/>
</dbReference>
<dbReference type="Proteomes" id="UP000276776">
    <property type="component" value="Unassembled WGS sequence"/>
</dbReference>
<dbReference type="OrthoDB" id="5818503at2759"/>
<keyword evidence="5" id="KW-1185">Reference proteome</keyword>
<dbReference type="STRING" id="103827.A0A0N5CN71"/>
<dbReference type="OMA" id="FLILECP"/>
<reference evidence="4 5" key="2">
    <citation type="submission" date="2018-11" db="EMBL/GenBank/DDBJ databases">
        <authorList>
            <consortium name="Pathogen Informatics"/>
        </authorList>
    </citation>
    <scope>NUCLEOTIDE SEQUENCE [LARGE SCALE GENOMIC DNA]</scope>
</reference>
<keyword evidence="3" id="KW-0732">Signal</keyword>
<evidence type="ECO:0000313" key="6">
    <source>
        <dbReference type="WBParaSite" id="TCLT_0000161801-mRNA-1"/>
    </source>
</evidence>
<feature type="region of interest" description="Disordered" evidence="1">
    <location>
        <begin position="289"/>
        <end position="312"/>
    </location>
</feature>
<name>A0A0N5CN71_THECL</name>
<feature type="signal peptide" evidence="3">
    <location>
        <begin position="1"/>
        <end position="24"/>
    </location>
</feature>
<feature type="compositionally biased region" description="Basic and acidic residues" evidence="1">
    <location>
        <begin position="294"/>
        <end position="305"/>
    </location>
</feature>
<evidence type="ECO:0000256" key="2">
    <source>
        <dbReference type="SAM" id="Phobius"/>
    </source>
</evidence>
<proteinExistence type="predicted"/>
<sequence length="352" mass="41241">MSGYYELLLTVLLIKLCHPKSQQAVYHSPSKRMTAKLLGRLDLMECAILDPSEYDKRAAQGLCPPQPTKLMKNFRSRLKTLYGEKPFWRLQKQKEKKKEWTMKKRLILKAVFLGKQSFHHLRLSAVNLDFELIEGLFLILECPMDKKLKKAKKQDVDWYLDGLPIVTNSRLSWRVKTTPLKYLQTKHLMIELQNIHRYQIWPLIVSRDDGRYECFIGGKPQGSEGLWRGITNYFITMMLTIPFVTFAIFYRLLHPERETIVLDNSVVDFYEKILDLRTKEIKTNVSITVSQDKPSTKQEESHSNHLSETSLNRKPVRTNHDTILAIINAAEINQRKNNEQTKQKEKYGLFSI</sequence>